<organism evidence="1 2">
    <name type="scientific">Anoxybacillus andreesenii</name>
    <dbReference type="NCBI Taxonomy" id="1325932"/>
    <lineage>
        <taxon>Bacteria</taxon>
        <taxon>Bacillati</taxon>
        <taxon>Bacillota</taxon>
        <taxon>Bacilli</taxon>
        <taxon>Bacillales</taxon>
        <taxon>Anoxybacillaceae</taxon>
        <taxon>Anoxybacillus</taxon>
    </lineage>
</organism>
<dbReference type="Pfam" id="PF08849">
    <property type="entry name" value="BrxA"/>
    <property type="match status" value="1"/>
</dbReference>
<accession>A0ABT9V6R1</accession>
<evidence type="ECO:0000313" key="1">
    <source>
        <dbReference type="EMBL" id="MDQ0156525.1"/>
    </source>
</evidence>
<dbReference type="InterPro" id="IPR023137">
    <property type="entry name" value="BrxA_sf"/>
</dbReference>
<sequence>MLEYSAGFTSEGWFQNEINIVLPLKIEGLPRSEILERVLEKNLFQLRSESSIKKRFQMVYRRTETFNTELAKLYINGSRLDQKALLLYSYLKCYRLPFEFFNEVILYNYRNNKPFIQNIDVEFFIERKESESEKVAGWRPETKKRLRSSILMFFKEGGMLQEENSDTFRIHPLHLSSRLKSYAIKHDQLLCLLSEVR</sequence>
<dbReference type="InterPro" id="IPR014948">
    <property type="entry name" value="BrxA"/>
</dbReference>
<dbReference type="RefSeq" id="WP_307151033.1">
    <property type="nucleotide sequence ID" value="NZ_JAUSTU010000013.1"/>
</dbReference>
<name>A0ABT9V6R1_9BACL</name>
<dbReference type="Proteomes" id="UP001231362">
    <property type="component" value="Unassembled WGS sequence"/>
</dbReference>
<comment type="caution">
    <text evidence="1">The sequence shown here is derived from an EMBL/GenBank/DDBJ whole genome shotgun (WGS) entry which is preliminary data.</text>
</comment>
<evidence type="ECO:0000313" key="2">
    <source>
        <dbReference type="Proteomes" id="UP001231362"/>
    </source>
</evidence>
<reference evidence="1 2" key="1">
    <citation type="submission" date="2023-07" db="EMBL/GenBank/DDBJ databases">
        <title>Genomic Encyclopedia of Type Strains, Phase IV (KMG-IV): sequencing the most valuable type-strain genomes for metagenomic binning, comparative biology and taxonomic classification.</title>
        <authorList>
            <person name="Goeker M."/>
        </authorList>
    </citation>
    <scope>NUCLEOTIDE SEQUENCE [LARGE SCALE GENOMIC DNA]</scope>
    <source>
        <strain evidence="1 2">DSM 23948</strain>
    </source>
</reference>
<dbReference type="Gene3D" id="1.10.3540.10">
    <property type="entry name" value="uncharacterized protein from magnetospirillum magneticum domain"/>
    <property type="match status" value="1"/>
</dbReference>
<gene>
    <name evidence="1" type="ORF">J2S07_002846</name>
</gene>
<protein>
    <recommendedName>
        <fullName evidence="3">DUF1819 family protein</fullName>
    </recommendedName>
</protein>
<evidence type="ECO:0008006" key="3">
    <source>
        <dbReference type="Google" id="ProtNLM"/>
    </source>
</evidence>
<keyword evidence="2" id="KW-1185">Reference proteome</keyword>
<proteinExistence type="predicted"/>
<dbReference type="EMBL" id="JAUSTU010000013">
    <property type="protein sequence ID" value="MDQ0156525.1"/>
    <property type="molecule type" value="Genomic_DNA"/>
</dbReference>